<dbReference type="Proteomes" id="UP001178461">
    <property type="component" value="Chromosome Z"/>
</dbReference>
<name>A0AA35PPG6_9SAUR</name>
<organism evidence="1 2">
    <name type="scientific">Podarcis lilfordi</name>
    <name type="common">Lilford's wall lizard</name>
    <dbReference type="NCBI Taxonomy" id="74358"/>
    <lineage>
        <taxon>Eukaryota</taxon>
        <taxon>Metazoa</taxon>
        <taxon>Chordata</taxon>
        <taxon>Craniata</taxon>
        <taxon>Vertebrata</taxon>
        <taxon>Euteleostomi</taxon>
        <taxon>Lepidosauria</taxon>
        <taxon>Squamata</taxon>
        <taxon>Bifurcata</taxon>
        <taxon>Unidentata</taxon>
        <taxon>Episquamata</taxon>
        <taxon>Laterata</taxon>
        <taxon>Lacertibaenia</taxon>
        <taxon>Lacertidae</taxon>
        <taxon>Podarcis</taxon>
    </lineage>
</organism>
<protein>
    <submittedName>
        <fullName evidence="1">Uncharacterized protein</fullName>
    </submittedName>
</protein>
<keyword evidence="2" id="KW-1185">Reference proteome</keyword>
<accession>A0AA35PPG6</accession>
<evidence type="ECO:0000313" key="1">
    <source>
        <dbReference type="EMBL" id="CAI5793345.1"/>
    </source>
</evidence>
<evidence type="ECO:0000313" key="2">
    <source>
        <dbReference type="Proteomes" id="UP001178461"/>
    </source>
</evidence>
<gene>
    <name evidence="1" type="ORF">PODLI_1B032666</name>
</gene>
<proteinExistence type="predicted"/>
<sequence>MALSMEKILLNTPLTVGIMQQLLDEQSKELRTEINKMVNENVSEKGQIKGDMELLGNNTDKNLPEHESGMVKWEAADDEMGLQTGAWRSETVKKWSCDSGRLE</sequence>
<reference evidence="1" key="1">
    <citation type="submission" date="2022-12" db="EMBL/GenBank/DDBJ databases">
        <authorList>
            <person name="Alioto T."/>
            <person name="Alioto T."/>
            <person name="Gomez Garrido J."/>
        </authorList>
    </citation>
    <scope>NUCLEOTIDE SEQUENCE</scope>
</reference>
<dbReference type="AlphaFoldDB" id="A0AA35PPG6"/>
<dbReference type="EMBL" id="OX395140">
    <property type="protein sequence ID" value="CAI5793345.1"/>
    <property type="molecule type" value="Genomic_DNA"/>
</dbReference>